<evidence type="ECO:0000313" key="1">
    <source>
        <dbReference type="EMBL" id="TYQ00552.1"/>
    </source>
</evidence>
<proteinExistence type="predicted"/>
<name>A0A652YH69_NOCGL</name>
<protein>
    <submittedName>
        <fullName evidence="1">Uncharacterized protein</fullName>
    </submittedName>
</protein>
<gene>
    <name evidence="1" type="ORF">FNL38_11615</name>
</gene>
<reference evidence="1" key="1">
    <citation type="submission" date="2019-07" db="EMBL/GenBank/DDBJ databases">
        <title>Genomic Encyclopedia of Type Strains, Phase IV (KMG-IV): sequencing the most valuable type-strain genomes for metagenomic binning, comparative biology and taxonomic classification.</title>
        <authorList>
            <person name="Goeker M."/>
        </authorList>
    </citation>
    <scope>NUCLEOTIDE SEQUENCE</scope>
    <source>
        <strain evidence="1">DSM 44596</strain>
    </source>
</reference>
<accession>A0A652YH69</accession>
<dbReference type="AlphaFoldDB" id="A0A652YH69"/>
<dbReference type="EMBL" id="VNIQ01000016">
    <property type="protein sequence ID" value="TYQ00552.1"/>
    <property type="molecule type" value="Genomic_DNA"/>
</dbReference>
<organism evidence="1">
    <name type="scientific">Nocardia globerula</name>
    <dbReference type="NCBI Taxonomy" id="1818"/>
    <lineage>
        <taxon>Bacteria</taxon>
        <taxon>Bacillati</taxon>
        <taxon>Actinomycetota</taxon>
        <taxon>Actinomycetes</taxon>
        <taxon>Mycobacteriales</taxon>
        <taxon>Nocardiaceae</taxon>
        <taxon>Nocardia</taxon>
    </lineage>
</organism>
<comment type="caution">
    <text evidence="1">The sequence shown here is derived from an EMBL/GenBank/DDBJ whole genome shotgun (WGS) entry which is preliminary data.</text>
</comment>
<sequence>MSVHVSVNGPNGVSESNSLRSHSVMLARHPQERFSRAPAPTDSVEYVSNLGAQVIRRHYRTCDTHVFLPMGYRTGFVTCT</sequence>